<dbReference type="HOGENOM" id="CLU_040416_1_0_6"/>
<protein>
    <recommendedName>
        <fullName evidence="8 9">7-methyl-GTP pyrophosphatase</fullName>
        <shortName evidence="9">m(7)GTP pyrophosphatase</shortName>
        <ecNumber evidence="9">3.6.1.-</ecNumber>
    </recommendedName>
</protein>
<name>A0A090AHQ9_9GAMM</name>
<evidence type="ECO:0000256" key="5">
    <source>
        <dbReference type="ARBA" id="ARBA00050213"/>
    </source>
</evidence>
<dbReference type="EMBL" id="AP014633">
    <property type="protein sequence ID" value="BAP57888.1"/>
    <property type="molecule type" value="Genomic_DNA"/>
</dbReference>
<dbReference type="PANTHER" id="PTHR43213:SF10">
    <property type="entry name" value="7-METHYL-GTP PYROPHOSPHATASE"/>
    <property type="match status" value="1"/>
</dbReference>
<comment type="cofactor">
    <cofactor evidence="9">
        <name>a divalent metal cation</name>
        <dbReference type="ChEBI" id="CHEBI:60240"/>
    </cofactor>
</comment>
<keyword evidence="2 9" id="KW-0963">Cytoplasm</keyword>
<dbReference type="STRING" id="40754.THII_3591"/>
<dbReference type="EC" id="3.6.1.-" evidence="9"/>
<dbReference type="FunFam" id="3.90.950.10:FF:000005">
    <property type="entry name" value="7-methyl-GTP pyrophosphatase"/>
    <property type="match status" value="1"/>
</dbReference>
<keyword evidence="3 9" id="KW-0378">Hydrolase</keyword>
<dbReference type="InterPro" id="IPR029001">
    <property type="entry name" value="ITPase-like_fam"/>
</dbReference>
<dbReference type="GO" id="GO:0047429">
    <property type="term" value="F:nucleoside triphosphate diphosphatase activity"/>
    <property type="evidence" value="ECO:0007669"/>
    <property type="project" value="InterPro"/>
</dbReference>
<evidence type="ECO:0000256" key="3">
    <source>
        <dbReference type="ARBA" id="ARBA00022801"/>
    </source>
</evidence>
<dbReference type="Gene3D" id="3.90.950.10">
    <property type="match status" value="1"/>
</dbReference>
<dbReference type="CDD" id="cd00555">
    <property type="entry name" value="Maf"/>
    <property type="match status" value="1"/>
</dbReference>
<dbReference type="KEGG" id="tig:THII_3591"/>
<evidence type="ECO:0000256" key="6">
    <source>
        <dbReference type="ARBA" id="ARBA00053369"/>
    </source>
</evidence>
<comment type="subcellular location">
    <subcellularLocation>
        <location evidence="1 9">Cytoplasm</location>
    </subcellularLocation>
</comment>
<evidence type="ECO:0000256" key="1">
    <source>
        <dbReference type="ARBA" id="ARBA00004496"/>
    </source>
</evidence>
<dbReference type="AlphaFoldDB" id="A0A090AHQ9"/>
<evidence type="ECO:0000313" key="10">
    <source>
        <dbReference type="EMBL" id="BAP57888.1"/>
    </source>
</evidence>
<evidence type="ECO:0000256" key="7">
    <source>
        <dbReference type="ARBA" id="ARBA00060749"/>
    </source>
</evidence>
<evidence type="ECO:0000256" key="4">
    <source>
        <dbReference type="ARBA" id="ARBA00023080"/>
    </source>
</evidence>
<sequence length="202" mass="22151">MTNISIPATSTALLVLASTSPFRKNLLERLGIPFETYAPHVDETPLLQESPAVLVIRLAELKARAAQSTYPNALIIGSDQVAVNDGIILGKPQTHEQAIQQLMAVRGKSVDFLTGLCLFNTVTHSAQIDMVRFSVTFRQLTLSQIENYLHREKPYHCAGSFKSEGLGIALLENMRGNDPTALIGLPLIRLVQMLETEGMLVI</sequence>
<comment type="catalytic activity">
    <reaction evidence="5 9">
        <text>N(7)-methyl-GTP + H2O = N(7)-methyl-GMP + diphosphate + H(+)</text>
        <dbReference type="Rhea" id="RHEA:58744"/>
        <dbReference type="ChEBI" id="CHEBI:15377"/>
        <dbReference type="ChEBI" id="CHEBI:15378"/>
        <dbReference type="ChEBI" id="CHEBI:33019"/>
        <dbReference type="ChEBI" id="CHEBI:58285"/>
        <dbReference type="ChEBI" id="CHEBI:87133"/>
    </reaction>
</comment>
<keyword evidence="11" id="KW-1185">Reference proteome</keyword>
<dbReference type="HAMAP" id="MF_00528">
    <property type="entry name" value="Maf"/>
    <property type="match status" value="1"/>
</dbReference>
<feature type="site" description="Important for substrate specificity" evidence="9">
    <location>
        <position position="22"/>
    </location>
</feature>
<dbReference type="GO" id="GO:0009117">
    <property type="term" value="P:nucleotide metabolic process"/>
    <property type="evidence" value="ECO:0007669"/>
    <property type="project" value="UniProtKB-KW"/>
</dbReference>
<dbReference type="Proteomes" id="UP000031623">
    <property type="component" value="Chromosome"/>
</dbReference>
<comment type="similarity">
    <text evidence="7 9">Belongs to the Maf family. YceF subfamily.</text>
</comment>
<organism evidence="10 11">
    <name type="scientific">Thioploca ingrica</name>
    <dbReference type="NCBI Taxonomy" id="40754"/>
    <lineage>
        <taxon>Bacteria</taxon>
        <taxon>Pseudomonadati</taxon>
        <taxon>Pseudomonadota</taxon>
        <taxon>Gammaproteobacteria</taxon>
        <taxon>Thiotrichales</taxon>
        <taxon>Thiotrichaceae</taxon>
        <taxon>Thioploca</taxon>
    </lineage>
</organism>
<dbReference type="InterPro" id="IPR003697">
    <property type="entry name" value="Maf-like"/>
</dbReference>
<evidence type="ECO:0000256" key="8">
    <source>
        <dbReference type="ARBA" id="ARBA00068163"/>
    </source>
</evidence>
<dbReference type="Pfam" id="PF02545">
    <property type="entry name" value="Maf"/>
    <property type="match status" value="1"/>
</dbReference>
<dbReference type="PANTHER" id="PTHR43213">
    <property type="entry name" value="BIFUNCTIONAL DTTP/UTP PYROPHOSPHATASE/METHYLTRANSFERASE PROTEIN-RELATED"/>
    <property type="match status" value="1"/>
</dbReference>
<evidence type="ECO:0000313" key="11">
    <source>
        <dbReference type="Proteomes" id="UP000031623"/>
    </source>
</evidence>
<dbReference type="NCBIfam" id="TIGR00172">
    <property type="entry name" value="maf"/>
    <property type="match status" value="1"/>
</dbReference>
<comment type="caution">
    <text evidence="9">Lacks conserved residue(s) required for the propagation of feature annotation.</text>
</comment>
<evidence type="ECO:0000256" key="2">
    <source>
        <dbReference type="ARBA" id="ARBA00022490"/>
    </source>
</evidence>
<dbReference type="SUPFAM" id="SSF52972">
    <property type="entry name" value="ITPase-like"/>
    <property type="match status" value="1"/>
</dbReference>
<keyword evidence="4 9" id="KW-0546">Nucleotide metabolism</keyword>
<dbReference type="GO" id="GO:0005737">
    <property type="term" value="C:cytoplasm"/>
    <property type="evidence" value="ECO:0007669"/>
    <property type="project" value="UniProtKB-SubCell"/>
</dbReference>
<dbReference type="PIRSF" id="PIRSF006305">
    <property type="entry name" value="Maf"/>
    <property type="match status" value="1"/>
</dbReference>
<reference evidence="10 11" key="1">
    <citation type="journal article" date="2014" name="ISME J.">
        <title>Ecophysiology of Thioploca ingrica as revealed by the complete genome sequence supplemented with proteomic evidence.</title>
        <authorList>
            <person name="Kojima H."/>
            <person name="Ogura Y."/>
            <person name="Yamamoto N."/>
            <person name="Togashi T."/>
            <person name="Mori H."/>
            <person name="Watanabe T."/>
            <person name="Nemoto F."/>
            <person name="Kurokawa K."/>
            <person name="Hayashi T."/>
            <person name="Fukui M."/>
        </authorList>
    </citation>
    <scope>NUCLEOTIDE SEQUENCE [LARGE SCALE GENOMIC DNA]</scope>
</reference>
<feature type="site" description="Important for substrate specificity" evidence="9">
    <location>
        <position position="80"/>
    </location>
</feature>
<comment type="function">
    <text evidence="6 9">Nucleoside triphosphate pyrophosphatase that hydrolyzes 7-methyl-GTP (m(7)GTP). May have a dual role in cell division arrest and in preventing the incorporation of modified nucleotides into cellular nucleic acids.</text>
</comment>
<accession>A0A090AHQ9</accession>
<evidence type="ECO:0000256" key="9">
    <source>
        <dbReference type="HAMAP-Rule" id="MF_00528"/>
    </source>
</evidence>
<gene>
    <name evidence="10" type="ORF">THII_3591</name>
</gene>
<proteinExistence type="inferred from homology"/>
<feature type="site" description="Important for substrate specificity" evidence="9">
    <location>
        <position position="164"/>
    </location>
</feature>
<feature type="active site" description="Proton acceptor" evidence="9">
    <location>
        <position position="79"/>
    </location>
</feature>